<feature type="transmembrane region" description="Helical" evidence="7">
    <location>
        <begin position="61"/>
        <end position="82"/>
    </location>
</feature>
<evidence type="ECO:0000256" key="4">
    <source>
        <dbReference type="ARBA" id="ARBA00022692"/>
    </source>
</evidence>
<dbReference type="CDD" id="cd06261">
    <property type="entry name" value="TM_PBP2"/>
    <property type="match status" value="1"/>
</dbReference>
<proteinExistence type="inferred from homology"/>
<comment type="subcellular location">
    <subcellularLocation>
        <location evidence="1 7">Cell membrane</location>
        <topology evidence="1 7">Multi-pass membrane protein</topology>
    </subcellularLocation>
</comment>
<evidence type="ECO:0000313" key="10">
    <source>
        <dbReference type="Proteomes" id="UP000076927"/>
    </source>
</evidence>
<comment type="similarity">
    <text evidence="7">Belongs to the binding-protein-dependent transport system permease family.</text>
</comment>
<feature type="domain" description="ABC transmembrane type-1" evidence="8">
    <location>
        <begin position="57"/>
        <end position="272"/>
    </location>
</feature>
<keyword evidence="4 7" id="KW-0812">Transmembrane</keyword>
<keyword evidence="3" id="KW-1003">Cell membrane</keyword>
<dbReference type="KEGG" id="pswu:SY83_20320"/>
<dbReference type="InterPro" id="IPR035906">
    <property type="entry name" value="MetI-like_sf"/>
</dbReference>
<dbReference type="STRING" id="1178515.SY83_20320"/>
<dbReference type="PATRIC" id="fig|1178515.4.peg.4111"/>
<dbReference type="AlphaFoldDB" id="A0A172TPU8"/>
<dbReference type="Pfam" id="PF00528">
    <property type="entry name" value="BPD_transp_1"/>
    <property type="match status" value="1"/>
</dbReference>
<evidence type="ECO:0000259" key="8">
    <source>
        <dbReference type="PROSITE" id="PS50928"/>
    </source>
</evidence>
<dbReference type="InterPro" id="IPR000515">
    <property type="entry name" value="MetI-like"/>
</dbReference>
<evidence type="ECO:0000256" key="2">
    <source>
        <dbReference type="ARBA" id="ARBA00022448"/>
    </source>
</evidence>
<dbReference type="GO" id="GO:0005886">
    <property type="term" value="C:plasma membrane"/>
    <property type="evidence" value="ECO:0007669"/>
    <property type="project" value="UniProtKB-SubCell"/>
</dbReference>
<accession>A0A172TPU8</accession>
<organism evidence="9 10">
    <name type="scientific">Paenibacillus swuensis</name>
    <dbReference type="NCBI Taxonomy" id="1178515"/>
    <lineage>
        <taxon>Bacteria</taxon>
        <taxon>Bacillati</taxon>
        <taxon>Bacillota</taxon>
        <taxon>Bacilli</taxon>
        <taxon>Bacillales</taxon>
        <taxon>Paenibacillaceae</taxon>
        <taxon>Paenibacillus</taxon>
    </lineage>
</organism>
<keyword evidence="6 7" id="KW-0472">Membrane</keyword>
<dbReference type="PANTHER" id="PTHR43227:SF11">
    <property type="entry name" value="BLL4140 PROTEIN"/>
    <property type="match status" value="1"/>
</dbReference>
<dbReference type="Gene3D" id="1.10.3720.10">
    <property type="entry name" value="MetI-like"/>
    <property type="match status" value="1"/>
</dbReference>
<feature type="transmembrane region" description="Helical" evidence="7">
    <location>
        <begin position="198"/>
        <end position="219"/>
    </location>
</feature>
<dbReference type="RefSeq" id="WP_068611239.1">
    <property type="nucleotide sequence ID" value="NZ_CP011388.1"/>
</dbReference>
<keyword evidence="2 7" id="KW-0813">Transport</keyword>
<reference evidence="9 10" key="1">
    <citation type="submission" date="2015-01" db="EMBL/GenBank/DDBJ databases">
        <title>Paenibacillus swuensis/DY6/whole genome sequencing.</title>
        <authorList>
            <person name="Kim M.K."/>
            <person name="Srinivasan S."/>
            <person name="Lee J.-J."/>
        </authorList>
    </citation>
    <scope>NUCLEOTIDE SEQUENCE [LARGE SCALE GENOMIC DNA]</scope>
    <source>
        <strain evidence="9 10">DY6</strain>
    </source>
</reference>
<evidence type="ECO:0000256" key="6">
    <source>
        <dbReference type="ARBA" id="ARBA00023136"/>
    </source>
</evidence>
<evidence type="ECO:0000256" key="1">
    <source>
        <dbReference type="ARBA" id="ARBA00004651"/>
    </source>
</evidence>
<dbReference type="GO" id="GO:0055085">
    <property type="term" value="P:transmembrane transport"/>
    <property type="evidence" value="ECO:0007669"/>
    <property type="project" value="InterPro"/>
</dbReference>
<dbReference type="PROSITE" id="PS50928">
    <property type="entry name" value="ABC_TM1"/>
    <property type="match status" value="1"/>
</dbReference>
<evidence type="ECO:0000256" key="5">
    <source>
        <dbReference type="ARBA" id="ARBA00022989"/>
    </source>
</evidence>
<protein>
    <submittedName>
        <fullName evidence="9">Protein lplB</fullName>
    </submittedName>
</protein>
<keyword evidence="5 7" id="KW-1133">Transmembrane helix</keyword>
<dbReference type="InterPro" id="IPR050809">
    <property type="entry name" value="UgpAE/MalFG_permease"/>
</dbReference>
<feature type="transmembrane region" description="Helical" evidence="7">
    <location>
        <begin position="94"/>
        <end position="113"/>
    </location>
</feature>
<evidence type="ECO:0000313" key="9">
    <source>
        <dbReference type="EMBL" id="ANE49068.1"/>
    </source>
</evidence>
<keyword evidence="10" id="KW-1185">Reference proteome</keyword>
<name>A0A172TPU8_9BACL</name>
<evidence type="ECO:0000256" key="3">
    <source>
        <dbReference type="ARBA" id="ARBA00022475"/>
    </source>
</evidence>
<evidence type="ECO:0000256" key="7">
    <source>
        <dbReference type="RuleBase" id="RU363032"/>
    </source>
</evidence>
<sequence length="285" mass="31799">MLLPLLILIGIFNIAPMFGIVLAFKTFNPSKGILGSPWAGLAHFQFVIQNPESLIILKNTLIIAAMKISAGLVAPILFALMLNEIRVRWFKRSVQTLVYLPHFLSWVILAGIFRDIFGLEGIINQSLGKLFQMEPIMFLGSNDWFRPILVLTDTWKEFGFGTIIYLAALTSINPALYEAADIDGASRWRKMRHITLPGIATTIVVLATLSLNGVLNAGFDQVFNMYNALVYDTGDIIDTYVYRMGLVSAQYEIATAIGLAKSIVSFILIAITYGLAYRFANYRIF</sequence>
<gene>
    <name evidence="9" type="ORF">SY83_20320</name>
</gene>
<feature type="transmembrane region" description="Helical" evidence="7">
    <location>
        <begin position="158"/>
        <end position="177"/>
    </location>
</feature>
<feature type="transmembrane region" description="Helical" evidence="7">
    <location>
        <begin position="253"/>
        <end position="276"/>
    </location>
</feature>
<dbReference type="Proteomes" id="UP000076927">
    <property type="component" value="Chromosome"/>
</dbReference>
<dbReference type="SUPFAM" id="SSF161098">
    <property type="entry name" value="MetI-like"/>
    <property type="match status" value="1"/>
</dbReference>
<dbReference type="EMBL" id="CP011388">
    <property type="protein sequence ID" value="ANE49068.1"/>
    <property type="molecule type" value="Genomic_DNA"/>
</dbReference>
<dbReference type="PANTHER" id="PTHR43227">
    <property type="entry name" value="BLL4140 PROTEIN"/>
    <property type="match status" value="1"/>
</dbReference>